<dbReference type="Pfam" id="PF01510">
    <property type="entry name" value="Amidase_2"/>
    <property type="match status" value="1"/>
</dbReference>
<evidence type="ECO:0000256" key="1">
    <source>
        <dbReference type="SAM" id="MobiDB-lite"/>
    </source>
</evidence>
<feature type="domain" description="Peptidase C14 caspase" evidence="2">
    <location>
        <begin position="677"/>
        <end position="933"/>
    </location>
</feature>
<dbReference type="InterPro" id="IPR050452">
    <property type="entry name" value="Metacaspase"/>
</dbReference>
<feature type="region of interest" description="Disordered" evidence="1">
    <location>
        <begin position="569"/>
        <end position="593"/>
    </location>
</feature>
<dbReference type="Gene3D" id="3.40.50.1460">
    <property type="match status" value="1"/>
</dbReference>
<dbReference type="InterPro" id="IPR029030">
    <property type="entry name" value="Caspase-like_dom_sf"/>
</dbReference>
<dbReference type="Proteomes" id="UP001589773">
    <property type="component" value="Unassembled WGS sequence"/>
</dbReference>
<dbReference type="CDD" id="cd06583">
    <property type="entry name" value="PGRP"/>
    <property type="match status" value="1"/>
</dbReference>
<name>A0ABV6FAL1_9BURK</name>
<dbReference type="InterPro" id="IPR036505">
    <property type="entry name" value="Amidase/PGRP_sf"/>
</dbReference>
<sequence length="980" mass="107427">MPAPFKKLDLAQFAELLDRFPFTRKINAVHMHHTWRPNHRQFKGHESIVGMWHYHTQHKKWSDIAQHITIDPDGFIWLGRNWNAPPASAARQNGDSHAGPFMFEMIGDFDKGCDPFGGEQRRTVVNVIALVQRRFRLAPGSLMFHNMMSTKTCPGSGIDYQDMLAEVEDAGRDLATRSRASRSTTFPDDAIDDAAHRSLDEAIEDLSRVPASRLDPDDAEACTHADAQRSLDDAADSAGARATGPTPAQLAELRPHLINLAMGALSDEGQWKTSPGDVDAIFADHLNRALERAQAIGMPLRIVIQLHGGLVNEAAGLAIARKSVDWWLANDIYPLYFVWETGAFETIGQLLRRARDGATRGLPRDVFDYTLDPLVQEAVRALQGPRIWGGMKLSAQLASAEDLAGNSGDGAGATPGGAFYVAQKLRDFCNQHRGSVELHAVGHSAGSIFQAYFIPRVLQLGAGPFRSVHLMAPAIRTDLFKATLARFVGPGNSGIDHLTLYTMRKDYETDDSCGGLYRKSLLYLIHHALEPQRKTPILGLEECLRTDRELVGLFGLDGKRAHADVVWSTTPAQQGRSASQSTTHGGFDDDGPTMGSIARRILGRSDADRIVEYRTGAGGSRTADPWNEEPDLPSDIRVRPVPQFATPARQYQYGNGGNGGNYFNGGNAPAPMAHGGRRRALCVGINRYPSNPLTGCLADVKAWTRTLNQLGFNDIATLLNEHATHDTILEHLTRLVQDSHPGDVIVFQYAGHGTTVPDLDGDEAGGDTPGKDEAICPVDFESGALIIDDDIGRIFDLLPDRVNLTCFMDCCHSGTVSRFGVGKNPDNTAHGHDERPRFIVAGPELENAHRRYRAAQPHGRALPRGQSRMREVVFAACLSSEKAWESQGQGEFTLRATRVLARAAGNVTNAEFARLVAQEFGPTPRQQPRLYSNDHAAELDLLAPLQEREIFGAGKTAPNGDAHLLVQRMKQLIQQYGQLH</sequence>
<dbReference type="RefSeq" id="WP_379677161.1">
    <property type="nucleotide sequence ID" value="NZ_JBHLWP010000001.1"/>
</dbReference>
<dbReference type="PANTHER" id="PTHR48104:SF30">
    <property type="entry name" value="METACASPASE-1"/>
    <property type="match status" value="1"/>
</dbReference>
<evidence type="ECO:0000259" key="3">
    <source>
        <dbReference type="Pfam" id="PF01510"/>
    </source>
</evidence>
<keyword evidence="5" id="KW-1185">Reference proteome</keyword>
<feature type="region of interest" description="Disordered" evidence="1">
    <location>
        <begin position="615"/>
        <end position="635"/>
    </location>
</feature>
<dbReference type="EMBL" id="JBHLWP010000001">
    <property type="protein sequence ID" value="MFC0250412.1"/>
    <property type="molecule type" value="Genomic_DNA"/>
</dbReference>
<evidence type="ECO:0000259" key="2">
    <source>
        <dbReference type="Pfam" id="PF00656"/>
    </source>
</evidence>
<dbReference type="SUPFAM" id="SSF52129">
    <property type="entry name" value="Caspase-like"/>
    <property type="match status" value="1"/>
</dbReference>
<dbReference type="Gene3D" id="3.40.80.10">
    <property type="entry name" value="Peptidoglycan recognition protein-like"/>
    <property type="match status" value="1"/>
</dbReference>
<accession>A0ABV6FAL1</accession>
<comment type="caution">
    <text evidence="4">The sequence shown here is derived from an EMBL/GenBank/DDBJ whole genome shotgun (WGS) entry which is preliminary data.</text>
</comment>
<dbReference type="InterPro" id="IPR002502">
    <property type="entry name" value="Amidase_domain"/>
</dbReference>
<proteinExistence type="predicted"/>
<evidence type="ECO:0000313" key="4">
    <source>
        <dbReference type="EMBL" id="MFC0250412.1"/>
    </source>
</evidence>
<feature type="compositionally biased region" description="Polar residues" evidence="1">
    <location>
        <begin position="569"/>
        <end position="584"/>
    </location>
</feature>
<dbReference type="InterPro" id="IPR011600">
    <property type="entry name" value="Pept_C14_caspase"/>
</dbReference>
<feature type="domain" description="N-acetylmuramoyl-L-alanine amidase" evidence="3">
    <location>
        <begin position="24"/>
        <end position="155"/>
    </location>
</feature>
<dbReference type="Pfam" id="PF00656">
    <property type="entry name" value="Peptidase_C14"/>
    <property type="match status" value="1"/>
</dbReference>
<dbReference type="PANTHER" id="PTHR48104">
    <property type="entry name" value="METACASPASE-4"/>
    <property type="match status" value="1"/>
</dbReference>
<organism evidence="4 5">
    <name type="scientific">Massilia consociata</name>
    <dbReference type="NCBI Taxonomy" id="760117"/>
    <lineage>
        <taxon>Bacteria</taxon>
        <taxon>Pseudomonadati</taxon>
        <taxon>Pseudomonadota</taxon>
        <taxon>Betaproteobacteria</taxon>
        <taxon>Burkholderiales</taxon>
        <taxon>Oxalobacteraceae</taxon>
        <taxon>Telluria group</taxon>
        <taxon>Massilia</taxon>
    </lineage>
</organism>
<dbReference type="SUPFAM" id="SSF55846">
    <property type="entry name" value="N-acetylmuramoyl-L-alanine amidase-like"/>
    <property type="match status" value="1"/>
</dbReference>
<gene>
    <name evidence="4" type="ORF">ACFFJK_00790</name>
</gene>
<protein>
    <submittedName>
        <fullName evidence="4">Caspase family protein</fullName>
    </submittedName>
</protein>
<reference evidence="4 5" key="1">
    <citation type="submission" date="2024-09" db="EMBL/GenBank/DDBJ databases">
        <authorList>
            <person name="Sun Q."/>
            <person name="Mori K."/>
        </authorList>
    </citation>
    <scope>NUCLEOTIDE SEQUENCE [LARGE SCALE GENOMIC DNA]</scope>
    <source>
        <strain evidence="4 5">CCM 7792</strain>
    </source>
</reference>
<evidence type="ECO:0000313" key="5">
    <source>
        <dbReference type="Proteomes" id="UP001589773"/>
    </source>
</evidence>